<proteinExistence type="predicted"/>
<sequence length="157" mass="18049">MADKSINKLTAQLAKIEGLIPKKDVKNPSVSKVSIGWQVDHALKVFNAVSEWTENSNPNEYQYKFNLMRTVLFPLGYFPRGKVKAPKAVLPPEIISAEDLISQIQIAKSHIEKLEVLPKNAFYKHFIFGKLPKRKTLRFLYMHTNHHLKIVNDILNK</sequence>
<dbReference type="Gene3D" id="1.20.120.450">
    <property type="entry name" value="dinb family like domain"/>
    <property type="match status" value="1"/>
</dbReference>
<dbReference type="RefSeq" id="WP_092848442.1">
    <property type="nucleotide sequence ID" value="NZ_FOMI01000001.1"/>
</dbReference>
<dbReference type="InterPro" id="IPR034660">
    <property type="entry name" value="DinB/YfiT-like"/>
</dbReference>
<organism evidence="1 2">
    <name type="scientific">Algibacter pectinivorans</name>
    <dbReference type="NCBI Taxonomy" id="870482"/>
    <lineage>
        <taxon>Bacteria</taxon>
        <taxon>Pseudomonadati</taxon>
        <taxon>Bacteroidota</taxon>
        <taxon>Flavobacteriia</taxon>
        <taxon>Flavobacteriales</taxon>
        <taxon>Flavobacteriaceae</taxon>
        <taxon>Algibacter</taxon>
    </lineage>
</organism>
<dbReference type="AlphaFoldDB" id="A0A1I1MQC3"/>
<reference evidence="2" key="1">
    <citation type="submission" date="2016-10" db="EMBL/GenBank/DDBJ databases">
        <authorList>
            <person name="Varghese N."/>
            <person name="Submissions S."/>
        </authorList>
    </citation>
    <scope>NUCLEOTIDE SEQUENCE [LARGE SCALE GENOMIC DNA]</scope>
    <source>
        <strain evidence="2">DSM 25730</strain>
    </source>
</reference>
<evidence type="ECO:0000313" key="2">
    <source>
        <dbReference type="Proteomes" id="UP000199439"/>
    </source>
</evidence>
<accession>A0A1I1MQC3</accession>
<dbReference type="EMBL" id="FOMI01000001">
    <property type="protein sequence ID" value="SFC87306.1"/>
    <property type="molecule type" value="Genomic_DNA"/>
</dbReference>
<evidence type="ECO:0008006" key="3">
    <source>
        <dbReference type="Google" id="ProtNLM"/>
    </source>
</evidence>
<gene>
    <name evidence="1" type="ORF">SAMN04487987_101435</name>
</gene>
<dbReference type="Proteomes" id="UP000199439">
    <property type="component" value="Unassembled WGS sequence"/>
</dbReference>
<dbReference type="InterPro" id="IPR011463">
    <property type="entry name" value="DUF1569"/>
</dbReference>
<dbReference type="STRING" id="870482.SAMN04487987_101435"/>
<keyword evidence="2" id="KW-1185">Reference proteome</keyword>
<name>A0A1I1MQC3_9FLAO</name>
<protein>
    <recommendedName>
        <fullName evidence="3">DinB superfamily protein</fullName>
    </recommendedName>
</protein>
<evidence type="ECO:0000313" key="1">
    <source>
        <dbReference type="EMBL" id="SFC87306.1"/>
    </source>
</evidence>
<dbReference type="OrthoDB" id="981199at2"/>
<dbReference type="Pfam" id="PF07606">
    <property type="entry name" value="DUF1569"/>
    <property type="match status" value="1"/>
</dbReference>